<protein>
    <submittedName>
        <fullName evidence="1">YkgJ family cysteine cluster protein</fullName>
    </submittedName>
</protein>
<dbReference type="EMBL" id="DXAQ01000022">
    <property type="protein sequence ID" value="HIZ88600.1"/>
    <property type="molecule type" value="Genomic_DNA"/>
</dbReference>
<sequence length="79" mass="9000">MSNKIECDMCGTCCIAYSISSLNKKAGEPCIHLLPDGRCGDYENRPQVCRDFQADYFCYFLSSLSKEEQIQVIKELYDA</sequence>
<reference evidence="1" key="1">
    <citation type="journal article" date="2021" name="PeerJ">
        <title>Extensive microbial diversity within the chicken gut microbiome revealed by metagenomics and culture.</title>
        <authorList>
            <person name="Gilroy R."/>
            <person name="Ravi A."/>
            <person name="Getino M."/>
            <person name="Pursley I."/>
            <person name="Horton D.L."/>
            <person name="Alikhan N.F."/>
            <person name="Baker D."/>
            <person name="Gharbi K."/>
            <person name="Hall N."/>
            <person name="Watson M."/>
            <person name="Adriaenssens E.M."/>
            <person name="Foster-Nyarko E."/>
            <person name="Jarju S."/>
            <person name="Secka A."/>
            <person name="Antonio M."/>
            <person name="Oren A."/>
            <person name="Chaudhuri R.R."/>
            <person name="La Ragione R."/>
            <person name="Hildebrand F."/>
            <person name="Pallen M.J."/>
        </authorList>
    </citation>
    <scope>NUCLEOTIDE SEQUENCE</scope>
    <source>
        <strain evidence="1">ChiW4-1371</strain>
    </source>
</reference>
<comment type="caution">
    <text evidence="1">The sequence shown here is derived from an EMBL/GenBank/DDBJ whole genome shotgun (WGS) entry which is preliminary data.</text>
</comment>
<evidence type="ECO:0000313" key="2">
    <source>
        <dbReference type="Proteomes" id="UP000824176"/>
    </source>
</evidence>
<reference evidence="1" key="2">
    <citation type="submission" date="2021-04" db="EMBL/GenBank/DDBJ databases">
        <authorList>
            <person name="Gilroy R."/>
        </authorList>
    </citation>
    <scope>NUCLEOTIDE SEQUENCE</scope>
    <source>
        <strain evidence="1">ChiW4-1371</strain>
    </source>
</reference>
<dbReference type="PANTHER" id="PTHR36931:SF1">
    <property type="entry name" value="UPF0153 PROTEIN YEIW"/>
    <property type="match status" value="1"/>
</dbReference>
<accession>A0A9D2GTU2</accession>
<gene>
    <name evidence="1" type="ORF">H9804_01540</name>
</gene>
<dbReference type="PANTHER" id="PTHR36931">
    <property type="entry name" value="UPF0153 PROTEIN YEIW"/>
    <property type="match status" value="1"/>
</dbReference>
<dbReference type="Proteomes" id="UP000824176">
    <property type="component" value="Unassembled WGS sequence"/>
</dbReference>
<dbReference type="InterPro" id="IPR052572">
    <property type="entry name" value="UPF0153_domain"/>
</dbReference>
<name>A0A9D2GTU2_9BACT</name>
<dbReference type="AlphaFoldDB" id="A0A9D2GTU2"/>
<organism evidence="1 2">
    <name type="scientific">Candidatus Mucispirillum faecigallinarum</name>
    <dbReference type="NCBI Taxonomy" id="2838699"/>
    <lineage>
        <taxon>Bacteria</taxon>
        <taxon>Pseudomonadati</taxon>
        <taxon>Deferribacterota</taxon>
        <taxon>Deferribacteres</taxon>
        <taxon>Deferribacterales</taxon>
        <taxon>Mucispirillaceae</taxon>
        <taxon>Mucispirillum</taxon>
    </lineage>
</organism>
<evidence type="ECO:0000313" key="1">
    <source>
        <dbReference type="EMBL" id="HIZ88600.1"/>
    </source>
</evidence>
<proteinExistence type="predicted"/>